<organism evidence="1">
    <name type="scientific">Rhizophora mucronata</name>
    <name type="common">Asiatic mangrove</name>
    <dbReference type="NCBI Taxonomy" id="61149"/>
    <lineage>
        <taxon>Eukaryota</taxon>
        <taxon>Viridiplantae</taxon>
        <taxon>Streptophyta</taxon>
        <taxon>Embryophyta</taxon>
        <taxon>Tracheophyta</taxon>
        <taxon>Spermatophyta</taxon>
        <taxon>Magnoliopsida</taxon>
        <taxon>eudicotyledons</taxon>
        <taxon>Gunneridae</taxon>
        <taxon>Pentapetalae</taxon>
        <taxon>rosids</taxon>
        <taxon>fabids</taxon>
        <taxon>Malpighiales</taxon>
        <taxon>Rhizophoraceae</taxon>
        <taxon>Rhizophora</taxon>
    </lineage>
</organism>
<accession>A0A2P2J6A5</accession>
<protein>
    <submittedName>
        <fullName evidence="1">Thymidylate kinase</fullName>
    </submittedName>
</protein>
<dbReference type="GO" id="GO:0016301">
    <property type="term" value="F:kinase activity"/>
    <property type="evidence" value="ECO:0007669"/>
    <property type="project" value="UniProtKB-KW"/>
</dbReference>
<name>A0A2P2J6A5_RHIMU</name>
<dbReference type="AlphaFoldDB" id="A0A2P2J6A5"/>
<evidence type="ECO:0000313" key="1">
    <source>
        <dbReference type="EMBL" id="MBW89012.1"/>
    </source>
</evidence>
<reference evidence="1" key="1">
    <citation type="submission" date="2018-02" db="EMBL/GenBank/DDBJ databases">
        <title>Rhizophora mucronata_Transcriptome.</title>
        <authorList>
            <person name="Meera S.P."/>
            <person name="Sreeshan A."/>
            <person name="Augustine A."/>
        </authorList>
    </citation>
    <scope>NUCLEOTIDE SEQUENCE</scope>
    <source>
        <tissue evidence="1">Leaf</tissue>
    </source>
</reference>
<keyword evidence="1" id="KW-0808">Transferase</keyword>
<sequence length="42" mass="4899">MKIFYAKFAANFNLTHGELNKLFKKIHCNSPNCKNIFSSQHI</sequence>
<dbReference type="EMBL" id="GGEC01008529">
    <property type="protein sequence ID" value="MBW89012.1"/>
    <property type="molecule type" value="Transcribed_RNA"/>
</dbReference>
<proteinExistence type="predicted"/>
<keyword evidence="1" id="KW-0418">Kinase</keyword>